<protein>
    <submittedName>
        <fullName evidence="2">Uncharacterized protein</fullName>
    </submittedName>
</protein>
<proteinExistence type="predicted"/>
<dbReference type="EMBL" id="BLBS01000034">
    <property type="protein sequence ID" value="GET89238.1"/>
    <property type="molecule type" value="Genomic_DNA"/>
</dbReference>
<reference evidence="2" key="1">
    <citation type="submission" date="2019-11" db="EMBL/GenBank/DDBJ databases">
        <title>Leishmania tarentolae CDS.</title>
        <authorList>
            <person name="Goto Y."/>
            <person name="Yamagishi J."/>
        </authorList>
    </citation>
    <scope>NUCLEOTIDE SEQUENCE [LARGE SCALE GENOMIC DNA]</scope>
    <source>
        <strain evidence="2">Parrot Tar II</strain>
    </source>
</reference>
<dbReference type="VEuPathDB" id="TriTrypDB:LtaPh_2514200"/>
<evidence type="ECO:0000256" key="1">
    <source>
        <dbReference type="SAM" id="MobiDB-lite"/>
    </source>
</evidence>
<organism evidence="2 3">
    <name type="scientific">Leishmania tarentolae</name>
    <name type="common">Sauroleishmania tarentolae</name>
    <dbReference type="NCBI Taxonomy" id="5689"/>
    <lineage>
        <taxon>Eukaryota</taxon>
        <taxon>Discoba</taxon>
        <taxon>Euglenozoa</taxon>
        <taxon>Kinetoplastea</taxon>
        <taxon>Metakinetoplastina</taxon>
        <taxon>Trypanosomatida</taxon>
        <taxon>Trypanosomatidae</taxon>
        <taxon>Leishmaniinae</taxon>
        <taxon>Leishmania</taxon>
        <taxon>lizard Leishmania</taxon>
    </lineage>
</organism>
<comment type="caution">
    <text evidence="2">The sequence shown here is derived from an EMBL/GenBank/DDBJ whole genome shotgun (WGS) entry which is preliminary data.</text>
</comment>
<name>A0A640KIV2_LEITA</name>
<evidence type="ECO:0000313" key="3">
    <source>
        <dbReference type="Proteomes" id="UP000419144"/>
    </source>
</evidence>
<keyword evidence="3" id="KW-1185">Reference proteome</keyword>
<dbReference type="OrthoDB" id="246914at2759"/>
<gene>
    <name evidence="2" type="ORF">LtaPh_2514200</name>
</gene>
<dbReference type="AlphaFoldDB" id="A0A640KIV2"/>
<feature type="compositionally biased region" description="Basic and acidic residues" evidence="1">
    <location>
        <begin position="179"/>
        <end position="197"/>
    </location>
</feature>
<feature type="region of interest" description="Disordered" evidence="1">
    <location>
        <begin position="145"/>
        <end position="236"/>
    </location>
</feature>
<accession>A0A640KIV2</accession>
<evidence type="ECO:0000313" key="2">
    <source>
        <dbReference type="EMBL" id="GET89238.1"/>
    </source>
</evidence>
<sequence>MRATHWWRYAGVLGGLCARTLPHLQHFTTLNNLNESVAELRRKFQSQLHQKMPRMQTVETESRLIAQLSRSALSEERAEALEMGEAMWAELHDAGSSIPFGSRTAMKITLCSSLRRCALLSKNRELAETWTARFAERVTTLSPTDFKEQTSTAGKVPGWREARKQARPGTGIDADDLEADAREEAEAAAKEGDGDQRLRKKGPSPFEQYRQGKMLEHPTVELAFRRRAGPGPRYTG</sequence>
<dbReference type="Proteomes" id="UP000419144">
    <property type="component" value="Unassembled WGS sequence"/>
</dbReference>